<gene>
    <name evidence="1" type="ORF">BJ138DRAFT_1096518</name>
</gene>
<dbReference type="Proteomes" id="UP000790377">
    <property type="component" value="Unassembled WGS sequence"/>
</dbReference>
<comment type="caution">
    <text evidence="1">The sequence shown here is derived from an EMBL/GenBank/DDBJ whole genome shotgun (WGS) entry which is preliminary data.</text>
</comment>
<keyword evidence="2" id="KW-1185">Reference proteome</keyword>
<proteinExistence type="predicted"/>
<sequence length="576" mass="64361">MVKRPPSHNLSLRCFTLGNTFPDDIFEINITKTKNVSALKDAIKDNKPNTLREIDLALYKIRLPTGNSRPHTLESLGLKNEEALQDGSQLADTFSNLPTEYLVIVQPLPAMWKDRNIAPAKSHEYINFQRGEERMLDGRYAFDTPTNTVAPPIQLFNSAFAYFSSKAFDPEYNVPPYFLRKVQALAAGCAAIYENEDDRQEALRPLLRGVMGYSIATVQHGSGDSTIEDDVLQSNIANSTLSLYSLFSVSKNEIGDGGLDPSVQASFSFRRVLLDKELLISISRCCAPAFLLAHAGPSLAILGGVITSGCIVQPLTDFIHLPTRSTHDNDHFFRFARILYALKESLVRLNAWYQGVANIKPFDPSAPNGRLHPRFFPSPDTFKQDDALVKFDYLRPLDGDVSCVAYLAKTVEADPVDVVVKFVDNYGDAAHELMANAGFAPKLLYCGKIDVNPDMPSYGTLKMVVMEYNDGLTMHSALQYGKPRPRCQLEDLEKAIQMLHDEGFVFGDLRPPNVMVEDGGRVQLIDFDWAGKEGEVKYPRTMSTSIDWPKGAQAWEPIQKQHDIEMLKKLTARWNA</sequence>
<evidence type="ECO:0000313" key="1">
    <source>
        <dbReference type="EMBL" id="KAH7903334.1"/>
    </source>
</evidence>
<dbReference type="EMBL" id="MU269042">
    <property type="protein sequence ID" value="KAH7903334.1"/>
    <property type="molecule type" value="Genomic_DNA"/>
</dbReference>
<reference evidence="1" key="1">
    <citation type="journal article" date="2021" name="New Phytol.">
        <title>Evolutionary innovations through gain and loss of genes in the ectomycorrhizal Boletales.</title>
        <authorList>
            <person name="Wu G."/>
            <person name="Miyauchi S."/>
            <person name="Morin E."/>
            <person name="Kuo A."/>
            <person name="Drula E."/>
            <person name="Varga T."/>
            <person name="Kohler A."/>
            <person name="Feng B."/>
            <person name="Cao Y."/>
            <person name="Lipzen A."/>
            <person name="Daum C."/>
            <person name="Hundley H."/>
            <person name="Pangilinan J."/>
            <person name="Johnson J."/>
            <person name="Barry K."/>
            <person name="LaButti K."/>
            <person name="Ng V."/>
            <person name="Ahrendt S."/>
            <person name="Min B."/>
            <person name="Choi I.G."/>
            <person name="Park H."/>
            <person name="Plett J.M."/>
            <person name="Magnuson J."/>
            <person name="Spatafora J.W."/>
            <person name="Nagy L.G."/>
            <person name="Henrissat B."/>
            <person name="Grigoriev I.V."/>
            <person name="Yang Z.L."/>
            <person name="Xu J."/>
            <person name="Martin F.M."/>
        </authorList>
    </citation>
    <scope>NUCLEOTIDE SEQUENCE</scope>
    <source>
        <strain evidence="1">ATCC 28755</strain>
    </source>
</reference>
<organism evidence="1 2">
    <name type="scientific">Hygrophoropsis aurantiaca</name>
    <dbReference type="NCBI Taxonomy" id="72124"/>
    <lineage>
        <taxon>Eukaryota</taxon>
        <taxon>Fungi</taxon>
        <taxon>Dikarya</taxon>
        <taxon>Basidiomycota</taxon>
        <taxon>Agaricomycotina</taxon>
        <taxon>Agaricomycetes</taxon>
        <taxon>Agaricomycetidae</taxon>
        <taxon>Boletales</taxon>
        <taxon>Coniophorineae</taxon>
        <taxon>Hygrophoropsidaceae</taxon>
        <taxon>Hygrophoropsis</taxon>
    </lineage>
</organism>
<name>A0ACB7ZRM3_9AGAM</name>
<protein>
    <submittedName>
        <fullName evidence="1">Uncharacterized protein</fullName>
    </submittedName>
</protein>
<accession>A0ACB7ZRM3</accession>
<evidence type="ECO:0000313" key="2">
    <source>
        <dbReference type="Proteomes" id="UP000790377"/>
    </source>
</evidence>